<accession>X1IQZ2</accession>
<dbReference type="EMBL" id="BARU01032214">
    <property type="protein sequence ID" value="GAH68509.1"/>
    <property type="molecule type" value="Genomic_DNA"/>
</dbReference>
<reference evidence="1" key="1">
    <citation type="journal article" date="2014" name="Front. Microbiol.">
        <title>High frequency of phylogenetically diverse reductive dehalogenase-homologous genes in deep subseafloor sedimentary metagenomes.</title>
        <authorList>
            <person name="Kawai M."/>
            <person name="Futagami T."/>
            <person name="Toyoda A."/>
            <person name="Takaki Y."/>
            <person name="Nishi S."/>
            <person name="Hori S."/>
            <person name="Arai W."/>
            <person name="Tsubouchi T."/>
            <person name="Morono Y."/>
            <person name="Uchiyama I."/>
            <person name="Ito T."/>
            <person name="Fujiyama A."/>
            <person name="Inagaki F."/>
            <person name="Takami H."/>
        </authorList>
    </citation>
    <scope>NUCLEOTIDE SEQUENCE</scope>
    <source>
        <strain evidence="1">Expedition CK06-06</strain>
    </source>
</reference>
<gene>
    <name evidence="1" type="ORF">S03H2_50836</name>
</gene>
<proteinExistence type="predicted"/>
<evidence type="ECO:0000313" key="1">
    <source>
        <dbReference type="EMBL" id="GAH68509.1"/>
    </source>
</evidence>
<protein>
    <submittedName>
        <fullName evidence="1">Uncharacterized protein</fullName>
    </submittedName>
</protein>
<feature type="non-terminal residue" evidence="1">
    <location>
        <position position="1"/>
    </location>
</feature>
<organism evidence="1">
    <name type="scientific">marine sediment metagenome</name>
    <dbReference type="NCBI Taxonomy" id="412755"/>
    <lineage>
        <taxon>unclassified sequences</taxon>
        <taxon>metagenomes</taxon>
        <taxon>ecological metagenomes</taxon>
    </lineage>
</organism>
<name>X1IQZ2_9ZZZZ</name>
<sequence length="55" mass="6620">EEEVRRIRGEALEAEEREEFTKTQKLKLERAGLLDASREEQLEFLFPEEEEERTP</sequence>
<dbReference type="AlphaFoldDB" id="X1IQZ2"/>
<comment type="caution">
    <text evidence="1">The sequence shown here is derived from an EMBL/GenBank/DDBJ whole genome shotgun (WGS) entry which is preliminary data.</text>
</comment>